<dbReference type="EMBL" id="ML208549">
    <property type="protein sequence ID" value="TFK62941.1"/>
    <property type="molecule type" value="Genomic_DNA"/>
</dbReference>
<protein>
    <submittedName>
        <fullName evidence="1">Uncharacterized protein</fullName>
    </submittedName>
</protein>
<sequence>MFPLSRNFSSTSGPSYIPLSAEPDSLPAQGLPSKPQIQSTLKNAVSVAIALLCLVLNIALLLASNSRTPLPQVEELSWDQIQSLRRPSQFIGMDQVFLNSHPTSHNITNYPSLIAQIDRNAVQKVFETDVMRQKTRIGTISPNTRRTRVTNSISTVFQFRIIDFGLNNCDLKLSFPPLDGFSTKGLDGNPSVEVWALTTNRAINPRQLNFANRPPRGNKVANIILKNNLTWTYSFPCTTDQVVTFEFACNGECDVEWWQDRDVSRAGVTITQSPST</sequence>
<accession>A0ACD3ABH6</accession>
<dbReference type="Proteomes" id="UP000308600">
    <property type="component" value="Unassembled WGS sequence"/>
</dbReference>
<keyword evidence="2" id="KW-1185">Reference proteome</keyword>
<reference evidence="1 2" key="1">
    <citation type="journal article" date="2019" name="Nat. Ecol. Evol.">
        <title>Megaphylogeny resolves global patterns of mushroom evolution.</title>
        <authorList>
            <person name="Varga T."/>
            <person name="Krizsan K."/>
            <person name="Foldi C."/>
            <person name="Dima B."/>
            <person name="Sanchez-Garcia M."/>
            <person name="Sanchez-Ramirez S."/>
            <person name="Szollosi G.J."/>
            <person name="Szarkandi J.G."/>
            <person name="Papp V."/>
            <person name="Albert L."/>
            <person name="Andreopoulos W."/>
            <person name="Angelini C."/>
            <person name="Antonin V."/>
            <person name="Barry K.W."/>
            <person name="Bougher N.L."/>
            <person name="Buchanan P."/>
            <person name="Buyck B."/>
            <person name="Bense V."/>
            <person name="Catcheside P."/>
            <person name="Chovatia M."/>
            <person name="Cooper J."/>
            <person name="Damon W."/>
            <person name="Desjardin D."/>
            <person name="Finy P."/>
            <person name="Geml J."/>
            <person name="Haridas S."/>
            <person name="Hughes K."/>
            <person name="Justo A."/>
            <person name="Karasinski D."/>
            <person name="Kautmanova I."/>
            <person name="Kiss B."/>
            <person name="Kocsube S."/>
            <person name="Kotiranta H."/>
            <person name="LaButti K.M."/>
            <person name="Lechner B.E."/>
            <person name="Liimatainen K."/>
            <person name="Lipzen A."/>
            <person name="Lukacs Z."/>
            <person name="Mihaltcheva S."/>
            <person name="Morgado L.N."/>
            <person name="Niskanen T."/>
            <person name="Noordeloos M.E."/>
            <person name="Ohm R.A."/>
            <person name="Ortiz-Santana B."/>
            <person name="Ovrebo C."/>
            <person name="Racz N."/>
            <person name="Riley R."/>
            <person name="Savchenko A."/>
            <person name="Shiryaev A."/>
            <person name="Soop K."/>
            <person name="Spirin V."/>
            <person name="Szebenyi C."/>
            <person name="Tomsovsky M."/>
            <person name="Tulloss R.E."/>
            <person name="Uehling J."/>
            <person name="Grigoriev I.V."/>
            <person name="Vagvolgyi C."/>
            <person name="Papp T."/>
            <person name="Martin F.M."/>
            <person name="Miettinen O."/>
            <person name="Hibbett D.S."/>
            <person name="Nagy L.G."/>
        </authorList>
    </citation>
    <scope>NUCLEOTIDE SEQUENCE [LARGE SCALE GENOMIC DNA]</scope>
    <source>
        <strain evidence="1 2">NL-1719</strain>
    </source>
</reference>
<name>A0ACD3ABH6_9AGAR</name>
<evidence type="ECO:0000313" key="2">
    <source>
        <dbReference type="Proteomes" id="UP000308600"/>
    </source>
</evidence>
<proteinExistence type="predicted"/>
<evidence type="ECO:0000313" key="1">
    <source>
        <dbReference type="EMBL" id="TFK62941.1"/>
    </source>
</evidence>
<organism evidence="1 2">
    <name type="scientific">Pluteus cervinus</name>
    <dbReference type="NCBI Taxonomy" id="181527"/>
    <lineage>
        <taxon>Eukaryota</taxon>
        <taxon>Fungi</taxon>
        <taxon>Dikarya</taxon>
        <taxon>Basidiomycota</taxon>
        <taxon>Agaricomycotina</taxon>
        <taxon>Agaricomycetes</taxon>
        <taxon>Agaricomycetidae</taxon>
        <taxon>Agaricales</taxon>
        <taxon>Pluteineae</taxon>
        <taxon>Pluteaceae</taxon>
        <taxon>Pluteus</taxon>
    </lineage>
</organism>
<gene>
    <name evidence="1" type="ORF">BDN72DRAFT_848194</name>
</gene>